<protein>
    <submittedName>
        <fullName evidence="2">Uncharacterized protein</fullName>
    </submittedName>
</protein>
<feature type="region of interest" description="Disordered" evidence="1">
    <location>
        <begin position="85"/>
        <end position="147"/>
    </location>
</feature>
<evidence type="ECO:0000313" key="2">
    <source>
        <dbReference type="EMBL" id="KAF2251299.1"/>
    </source>
</evidence>
<organism evidence="2 3">
    <name type="scientific">Trematosphaeria pertusa</name>
    <dbReference type="NCBI Taxonomy" id="390896"/>
    <lineage>
        <taxon>Eukaryota</taxon>
        <taxon>Fungi</taxon>
        <taxon>Dikarya</taxon>
        <taxon>Ascomycota</taxon>
        <taxon>Pezizomycotina</taxon>
        <taxon>Dothideomycetes</taxon>
        <taxon>Pleosporomycetidae</taxon>
        <taxon>Pleosporales</taxon>
        <taxon>Massarineae</taxon>
        <taxon>Trematosphaeriaceae</taxon>
        <taxon>Trematosphaeria</taxon>
    </lineage>
</organism>
<feature type="compositionally biased region" description="Polar residues" evidence="1">
    <location>
        <begin position="105"/>
        <end position="118"/>
    </location>
</feature>
<dbReference type="EMBL" id="ML987193">
    <property type="protein sequence ID" value="KAF2251299.1"/>
    <property type="molecule type" value="Genomic_DNA"/>
</dbReference>
<evidence type="ECO:0000313" key="3">
    <source>
        <dbReference type="Proteomes" id="UP000800094"/>
    </source>
</evidence>
<dbReference type="AlphaFoldDB" id="A0A6A6IM42"/>
<dbReference type="GeneID" id="54582041"/>
<gene>
    <name evidence="2" type="ORF">BU26DRAFT_517992</name>
</gene>
<feature type="region of interest" description="Disordered" evidence="1">
    <location>
        <begin position="24"/>
        <end position="72"/>
    </location>
</feature>
<keyword evidence="3" id="KW-1185">Reference proteome</keyword>
<evidence type="ECO:0000256" key="1">
    <source>
        <dbReference type="SAM" id="MobiDB-lite"/>
    </source>
</evidence>
<reference evidence="2" key="1">
    <citation type="journal article" date="2020" name="Stud. Mycol.">
        <title>101 Dothideomycetes genomes: a test case for predicting lifestyles and emergence of pathogens.</title>
        <authorList>
            <person name="Haridas S."/>
            <person name="Albert R."/>
            <person name="Binder M."/>
            <person name="Bloem J."/>
            <person name="Labutti K."/>
            <person name="Salamov A."/>
            <person name="Andreopoulos B."/>
            <person name="Baker S."/>
            <person name="Barry K."/>
            <person name="Bills G."/>
            <person name="Bluhm B."/>
            <person name="Cannon C."/>
            <person name="Castanera R."/>
            <person name="Culley D."/>
            <person name="Daum C."/>
            <person name="Ezra D."/>
            <person name="Gonzalez J."/>
            <person name="Henrissat B."/>
            <person name="Kuo A."/>
            <person name="Liang C."/>
            <person name="Lipzen A."/>
            <person name="Lutzoni F."/>
            <person name="Magnuson J."/>
            <person name="Mondo S."/>
            <person name="Nolan M."/>
            <person name="Ohm R."/>
            <person name="Pangilinan J."/>
            <person name="Park H.-J."/>
            <person name="Ramirez L."/>
            <person name="Alfaro M."/>
            <person name="Sun H."/>
            <person name="Tritt A."/>
            <person name="Yoshinaga Y."/>
            <person name="Zwiers L.-H."/>
            <person name="Turgeon B."/>
            <person name="Goodwin S."/>
            <person name="Spatafora J."/>
            <person name="Crous P."/>
            <person name="Grigoriev I."/>
        </authorList>
    </citation>
    <scope>NUCLEOTIDE SEQUENCE</scope>
    <source>
        <strain evidence="2">CBS 122368</strain>
    </source>
</reference>
<dbReference type="OrthoDB" id="4220319at2759"/>
<sequence>MPRLPTNPLTRPPRLGYTLHSRILPRYSSGSPSQPPTSQPAADHFNKTGEKDASDPAKINIRTDEYSKSGGDDIVAEQTVASFRSSNDPAIEKETAGRGNAVNPLETSPATPELSNSVVEEHYVEKNVERDPNVRSGKGVTRKSKKVVKTEVDFQPSVKKGG</sequence>
<proteinExistence type="predicted"/>
<dbReference type="RefSeq" id="XP_033686303.1">
    <property type="nucleotide sequence ID" value="XM_033828711.1"/>
</dbReference>
<feature type="compositionally biased region" description="Basic and acidic residues" evidence="1">
    <location>
        <begin position="44"/>
        <end position="71"/>
    </location>
</feature>
<name>A0A6A6IM42_9PLEO</name>
<dbReference type="Proteomes" id="UP000800094">
    <property type="component" value="Unassembled WGS sequence"/>
</dbReference>
<feature type="compositionally biased region" description="Basic and acidic residues" evidence="1">
    <location>
        <begin position="119"/>
        <end position="133"/>
    </location>
</feature>
<accession>A0A6A6IM42</accession>